<keyword evidence="4" id="KW-1185">Reference proteome</keyword>
<organism evidence="3 4">
    <name type="scientific">Cylindrodendrum hubeiense</name>
    <dbReference type="NCBI Taxonomy" id="595255"/>
    <lineage>
        <taxon>Eukaryota</taxon>
        <taxon>Fungi</taxon>
        <taxon>Dikarya</taxon>
        <taxon>Ascomycota</taxon>
        <taxon>Pezizomycotina</taxon>
        <taxon>Sordariomycetes</taxon>
        <taxon>Hypocreomycetidae</taxon>
        <taxon>Hypocreales</taxon>
        <taxon>Nectriaceae</taxon>
        <taxon>Cylindrodendrum</taxon>
    </lineage>
</organism>
<name>A0A9P5HBW0_9HYPO</name>
<proteinExistence type="predicted"/>
<accession>A0A9P5HBW0</accession>
<dbReference type="Proteomes" id="UP000722485">
    <property type="component" value="Unassembled WGS sequence"/>
</dbReference>
<feature type="compositionally biased region" description="Gly residues" evidence="1">
    <location>
        <begin position="767"/>
        <end position="779"/>
    </location>
</feature>
<feature type="signal peptide" evidence="2">
    <location>
        <begin position="1"/>
        <end position="22"/>
    </location>
</feature>
<protein>
    <submittedName>
        <fullName evidence="3">Uncharacterized protein</fullName>
    </submittedName>
</protein>
<dbReference type="AlphaFoldDB" id="A0A9P5HBW0"/>
<feature type="chain" id="PRO_5040316350" evidence="2">
    <location>
        <begin position="23"/>
        <end position="785"/>
    </location>
</feature>
<reference evidence="3" key="1">
    <citation type="submission" date="2020-03" db="EMBL/GenBank/DDBJ databases">
        <title>Draft Genome Sequence of Cylindrodendrum hubeiense.</title>
        <authorList>
            <person name="Buettner E."/>
            <person name="Kellner H."/>
        </authorList>
    </citation>
    <scope>NUCLEOTIDE SEQUENCE</scope>
    <source>
        <strain evidence="3">IHI 201604</strain>
    </source>
</reference>
<comment type="caution">
    <text evidence="3">The sequence shown here is derived from an EMBL/GenBank/DDBJ whole genome shotgun (WGS) entry which is preliminary data.</text>
</comment>
<sequence length="785" mass="84800">MVRHLFLPFFLSSGLSWLGVVASPCRAPKPSYCSLEEWKKDPLLVSMTEARSHAQAVCTAAFQPANFGGDGHAITKVVQELWPDSTKLETLCYPTATITSYDLNAVIIKVVYGGETTILDPDTVFRTVGTTTQTFPTSTNTIDTTEVYYAGATTTKTITVASTTETHYEYTHTDFFNTATSVDVVANAVSTSIDVRITGTNVHTVFVNAAMRFLPVETARADGIKTFFQKFPDATRTHVVFTATEDVFPIGTTVVVSEPTGTTLLTKTTTTKTAYQTIGTKFVTTATRTDNTIIATATLTTRDIFTQTKLTTVSTKTKTTTSFIAKTFPENDRRALATAAIAPTGAPDVEQGLHCAWANKYGEEHIMSVCSCAFKPARARRTARDAPIVTETQTEKIYGRTITRTFPFEKTTTLRETATQNIIAREEGALAKRTVTVDILVTIQVTPIAERIVTHVSTNRDAKVATEEVTFTDDKTISGTTTVYGVLDLTQTSDYVAVQTRNTAVDETKIIIQTPSSTVDETVYDILTRTTPVAVTDVKKFLFTKTIFTDETTTYDVEATSTVGVITTRTEYTILTIKDGPTTTTTTKAVIQTVTAYVEATQTCRMPILNGGFESDDDDSWFLSGSDEVGGAFVSPGHNSNSMFMSDNMNNYNLLELFQDMRTCGNVKFTCDYDWYFSNYYATPYTYQNADGVFVTIIYVPYIRFFFNEEQISNRFPTDGDGSNVAGSADLLAALGLAAAAAAGSGASAGGGSRGSGLGGGRDDDGGNGLAGGLNGGSRGDSSSS</sequence>
<evidence type="ECO:0000256" key="1">
    <source>
        <dbReference type="SAM" id="MobiDB-lite"/>
    </source>
</evidence>
<gene>
    <name evidence="3" type="ORF">G7Z17_g8079</name>
</gene>
<dbReference type="OrthoDB" id="5153173at2759"/>
<keyword evidence="2" id="KW-0732">Signal</keyword>
<evidence type="ECO:0000256" key="2">
    <source>
        <dbReference type="SAM" id="SignalP"/>
    </source>
</evidence>
<evidence type="ECO:0000313" key="4">
    <source>
        <dbReference type="Proteomes" id="UP000722485"/>
    </source>
</evidence>
<feature type="region of interest" description="Disordered" evidence="1">
    <location>
        <begin position="744"/>
        <end position="785"/>
    </location>
</feature>
<evidence type="ECO:0000313" key="3">
    <source>
        <dbReference type="EMBL" id="KAF7546911.1"/>
    </source>
</evidence>
<dbReference type="EMBL" id="JAANBB010000194">
    <property type="protein sequence ID" value="KAF7546911.1"/>
    <property type="molecule type" value="Genomic_DNA"/>
</dbReference>
<feature type="compositionally biased region" description="Gly residues" evidence="1">
    <location>
        <begin position="747"/>
        <end position="760"/>
    </location>
</feature>